<dbReference type="SUPFAM" id="SSF51445">
    <property type="entry name" value="(Trans)glycosidases"/>
    <property type="match status" value="1"/>
</dbReference>
<reference evidence="3 4" key="1">
    <citation type="submission" date="2013-12" db="EMBL/GenBank/DDBJ databases">
        <title>Draft genome of the parsitic nematode Ancylostoma duodenale.</title>
        <authorList>
            <person name="Mitreva M."/>
        </authorList>
    </citation>
    <scope>NUCLEOTIDE SEQUENCE [LARGE SCALE GENOMIC DNA]</scope>
    <source>
        <strain evidence="3 4">Zhejiang</strain>
    </source>
</reference>
<dbReference type="Pfam" id="PF00704">
    <property type="entry name" value="Glyco_hydro_18"/>
    <property type="match status" value="1"/>
</dbReference>
<accession>A0A0C2DT88</accession>
<evidence type="ECO:0000259" key="2">
    <source>
        <dbReference type="PROSITE" id="PS51910"/>
    </source>
</evidence>
<feature type="region of interest" description="Disordered" evidence="1">
    <location>
        <begin position="116"/>
        <end position="151"/>
    </location>
</feature>
<dbReference type="PANTHER" id="PTHR46073">
    <property type="entry name" value="CHITINASE"/>
    <property type="match status" value="1"/>
</dbReference>
<name>A0A0C2DT88_9BILA</name>
<organism evidence="3 4">
    <name type="scientific">Ancylostoma duodenale</name>
    <dbReference type="NCBI Taxonomy" id="51022"/>
    <lineage>
        <taxon>Eukaryota</taxon>
        <taxon>Metazoa</taxon>
        <taxon>Ecdysozoa</taxon>
        <taxon>Nematoda</taxon>
        <taxon>Chromadorea</taxon>
        <taxon>Rhabditida</taxon>
        <taxon>Rhabditina</taxon>
        <taxon>Rhabditomorpha</taxon>
        <taxon>Strongyloidea</taxon>
        <taxon>Ancylostomatidae</taxon>
        <taxon>Ancylostomatinae</taxon>
        <taxon>Ancylostoma</taxon>
    </lineage>
</organism>
<dbReference type="InterPro" id="IPR017853">
    <property type="entry name" value="GH"/>
</dbReference>
<evidence type="ECO:0000256" key="1">
    <source>
        <dbReference type="SAM" id="MobiDB-lite"/>
    </source>
</evidence>
<evidence type="ECO:0000313" key="4">
    <source>
        <dbReference type="Proteomes" id="UP000054047"/>
    </source>
</evidence>
<feature type="domain" description="GH18" evidence="2">
    <location>
        <begin position="1"/>
        <end position="151"/>
    </location>
</feature>
<dbReference type="AlphaFoldDB" id="A0A0C2DT88"/>
<dbReference type="PROSITE" id="PS51910">
    <property type="entry name" value="GH18_2"/>
    <property type="match status" value="1"/>
</dbReference>
<gene>
    <name evidence="3" type="ORF">ANCDUO_03681</name>
</gene>
<protein>
    <recommendedName>
        <fullName evidence="2">GH18 domain-containing protein</fullName>
    </recommendedName>
</protein>
<dbReference type="PANTHER" id="PTHR46073:SF4">
    <property type="entry name" value="GH18 DOMAIN-CONTAINING PROTEIN"/>
    <property type="match status" value="1"/>
</dbReference>
<dbReference type="Proteomes" id="UP000054047">
    <property type="component" value="Unassembled WGS sequence"/>
</dbReference>
<keyword evidence="4" id="KW-1185">Reference proteome</keyword>
<dbReference type="Gene3D" id="3.20.20.80">
    <property type="entry name" value="Glycosidases"/>
    <property type="match status" value="1"/>
</dbReference>
<dbReference type="EMBL" id="KN727310">
    <property type="protein sequence ID" value="KIH65992.1"/>
    <property type="molecule type" value="Genomic_DNA"/>
</dbReference>
<dbReference type="OrthoDB" id="5836466at2759"/>
<dbReference type="InterPro" id="IPR001223">
    <property type="entry name" value="Glyco_hydro18_cat"/>
</dbReference>
<dbReference type="GO" id="GO:0005975">
    <property type="term" value="P:carbohydrate metabolic process"/>
    <property type="evidence" value="ECO:0007669"/>
    <property type="project" value="InterPro"/>
</dbReference>
<feature type="compositionally biased region" description="Basic and acidic residues" evidence="1">
    <location>
        <begin position="142"/>
        <end position="151"/>
    </location>
</feature>
<evidence type="ECO:0000313" key="3">
    <source>
        <dbReference type="EMBL" id="KIH65992.1"/>
    </source>
</evidence>
<proteinExistence type="predicted"/>
<sequence>MQPMCQADRRNYVHLMRELRSRLKELEEQNGREVGYLISFAGAAGHWVLKPGYDLAQLIKYVDFANVMSYDYFGAWQSKWGAFTGPPAPLYFATPKRFESSGTTLLRIDEVVRKGDTTQTLTPAERPPENRLSRLRSTARPEIARRSAGEI</sequence>